<name>A0A7W3SQH2_9BACL</name>
<comment type="caution">
    <text evidence="2">The sequence shown here is derived from an EMBL/GenBank/DDBJ whole genome shotgun (WGS) entry which is preliminary data.</text>
</comment>
<dbReference type="RefSeq" id="WP_182534275.1">
    <property type="nucleotide sequence ID" value="NZ_JACJIP010000003.1"/>
</dbReference>
<gene>
    <name evidence="2" type="ORF">FHR92_000648</name>
</gene>
<reference evidence="2 3" key="1">
    <citation type="submission" date="2020-08" db="EMBL/GenBank/DDBJ databases">
        <title>Genomic Encyclopedia of Type Strains, Phase III (KMG-III): the genomes of soil and plant-associated and newly described type strains.</title>
        <authorList>
            <person name="Whitman W."/>
        </authorList>
    </citation>
    <scope>NUCLEOTIDE SEQUENCE [LARGE SCALE GENOMIC DNA]</scope>
    <source>
        <strain evidence="2 3">CECT 8693</strain>
    </source>
</reference>
<feature type="transmembrane region" description="Helical" evidence="1">
    <location>
        <begin position="157"/>
        <end position="179"/>
    </location>
</feature>
<feature type="transmembrane region" description="Helical" evidence="1">
    <location>
        <begin position="20"/>
        <end position="40"/>
    </location>
</feature>
<feature type="transmembrane region" description="Helical" evidence="1">
    <location>
        <begin position="237"/>
        <end position="259"/>
    </location>
</feature>
<dbReference type="EMBL" id="JACJIP010000003">
    <property type="protein sequence ID" value="MBA9084194.1"/>
    <property type="molecule type" value="Genomic_DNA"/>
</dbReference>
<feature type="transmembrane region" description="Helical" evidence="1">
    <location>
        <begin position="186"/>
        <end position="206"/>
    </location>
</feature>
<keyword evidence="1" id="KW-1133">Transmembrane helix</keyword>
<proteinExistence type="predicted"/>
<keyword evidence="3" id="KW-1185">Reference proteome</keyword>
<feature type="transmembrane region" description="Helical" evidence="1">
    <location>
        <begin position="60"/>
        <end position="79"/>
    </location>
</feature>
<dbReference type="PANTHER" id="PTHR37305:SF1">
    <property type="entry name" value="MEMBRANE PROTEIN"/>
    <property type="match status" value="1"/>
</dbReference>
<feature type="transmembrane region" description="Helical" evidence="1">
    <location>
        <begin position="100"/>
        <end position="122"/>
    </location>
</feature>
<dbReference type="Proteomes" id="UP000567067">
    <property type="component" value="Unassembled WGS sequence"/>
</dbReference>
<keyword evidence="1" id="KW-0472">Membrane</keyword>
<sequence>MINLIKADLFKLRKSMAFRILLGITSASAVIMTMMAYWIPQGKIEASMTGIGFMFSDVNMISILGAVIAGIFICGDFDTKTIHDAITTGYSRGTVIVSKAFVFGIAIVFMLLPYAIITGIALGTGSEFNMGSVAIGYLHLLTSEAGTIFSASDIWKLLVIMLTLIIVYMAQLSICVPLAFVLKKPVFVVAINYGFSILTAQLMGLAKNSAVFDSLFSCTPYGGNYTFLTLDSTAGDLIKAIGVSAAFIIVILAITFAIFRRSEMK</sequence>
<evidence type="ECO:0000313" key="3">
    <source>
        <dbReference type="Proteomes" id="UP000567067"/>
    </source>
</evidence>
<dbReference type="PANTHER" id="PTHR37305">
    <property type="entry name" value="INTEGRAL MEMBRANE PROTEIN-RELATED"/>
    <property type="match status" value="1"/>
</dbReference>
<organism evidence="2 3">
    <name type="scientific">Fontibacillus solani</name>
    <dbReference type="NCBI Taxonomy" id="1572857"/>
    <lineage>
        <taxon>Bacteria</taxon>
        <taxon>Bacillati</taxon>
        <taxon>Bacillota</taxon>
        <taxon>Bacilli</taxon>
        <taxon>Bacillales</taxon>
        <taxon>Paenibacillaceae</taxon>
        <taxon>Fontibacillus</taxon>
    </lineage>
</organism>
<protein>
    <submittedName>
        <fullName evidence="2">ABC-2 type transport system permease protein</fullName>
    </submittedName>
</protein>
<dbReference type="AlphaFoldDB" id="A0A7W3SQH2"/>
<evidence type="ECO:0000313" key="2">
    <source>
        <dbReference type="EMBL" id="MBA9084194.1"/>
    </source>
</evidence>
<evidence type="ECO:0000256" key="1">
    <source>
        <dbReference type="SAM" id="Phobius"/>
    </source>
</evidence>
<keyword evidence="1" id="KW-0812">Transmembrane</keyword>
<accession>A0A7W3SQH2</accession>